<dbReference type="Proteomes" id="UP000297872">
    <property type="component" value="Unassembled WGS sequence"/>
</dbReference>
<name>A0A4Y8UH66_9BACT</name>
<gene>
    <name evidence="3" type="ORF">EXN75_17120</name>
</gene>
<dbReference type="NCBIfam" id="NF033542">
    <property type="entry name" value="transpos_IS110"/>
    <property type="match status" value="1"/>
</dbReference>
<dbReference type="GeneID" id="302996972"/>
<proteinExistence type="predicted"/>
<dbReference type="AlphaFoldDB" id="A0A4Y8UH66"/>
<dbReference type="InterPro" id="IPR003346">
    <property type="entry name" value="Transposase_20"/>
</dbReference>
<organism evidence="3 4">
    <name type="scientific">Segatella hominis</name>
    <dbReference type="NCBI Taxonomy" id="2518605"/>
    <lineage>
        <taxon>Bacteria</taxon>
        <taxon>Pseudomonadati</taxon>
        <taxon>Bacteroidota</taxon>
        <taxon>Bacteroidia</taxon>
        <taxon>Bacteroidales</taxon>
        <taxon>Prevotellaceae</taxon>
        <taxon>Segatella</taxon>
    </lineage>
</organism>
<feature type="domain" description="Transposase IS110-like N-terminal" evidence="1">
    <location>
        <begin position="7"/>
        <end position="168"/>
    </location>
</feature>
<dbReference type="GO" id="GO:0006313">
    <property type="term" value="P:DNA transposition"/>
    <property type="evidence" value="ECO:0007669"/>
    <property type="project" value="InterPro"/>
</dbReference>
<keyword evidence="4" id="KW-1185">Reference proteome</keyword>
<feature type="domain" description="Transposase IS116/IS110/IS902 C-terminal" evidence="2">
    <location>
        <begin position="214"/>
        <end position="300"/>
    </location>
</feature>
<evidence type="ECO:0000313" key="3">
    <source>
        <dbReference type="EMBL" id="TFH68186.1"/>
    </source>
</evidence>
<dbReference type="Pfam" id="PF02371">
    <property type="entry name" value="Transposase_20"/>
    <property type="match status" value="1"/>
</dbReference>
<comment type="caution">
    <text evidence="3">The sequence shown here is derived from an EMBL/GenBank/DDBJ whole genome shotgun (WGS) entry which is preliminary data.</text>
</comment>
<protein>
    <submittedName>
        <fullName evidence="3">IS110 family transposase</fullName>
    </submittedName>
</protein>
<sequence length="341" mass="39200">MDKELYIGVDVSKKTLDLAYYDGETIDWKNAHIKVSNDTSGFKEVASWLAKIANRFDNLLFCMEHTGLYCQDFRMWLESHQYIYGMVDPRKMHRFEPDLDAGQRSLDRVKSDELDAFRIAIYCEQNHKKILRSPSRLPPAIYFKLKRLYAERKQDSKQSVLYKQQLHDTCAYDTESSMERKRLLLGSLKESIKAVDEEIACCLDEEASIRKNYDLLLSIPGIGHVVALETIILTENFTAITNPRKYACYIGIAPFPKESGTSVRKRTSVSCKGFSKAKADLSISAVSAITHSPTLREYWQRKRKEKCGSIVLNAVKFKLVLRMFAVIKRGTPYVETDAYKN</sequence>
<evidence type="ECO:0000313" key="4">
    <source>
        <dbReference type="Proteomes" id="UP000297872"/>
    </source>
</evidence>
<dbReference type="PANTHER" id="PTHR33055:SF3">
    <property type="entry name" value="PUTATIVE TRANSPOSASE FOR IS117-RELATED"/>
    <property type="match status" value="1"/>
</dbReference>
<accession>A0A4Y8UH66</accession>
<evidence type="ECO:0000259" key="2">
    <source>
        <dbReference type="Pfam" id="PF02371"/>
    </source>
</evidence>
<dbReference type="PANTHER" id="PTHR33055">
    <property type="entry name" value="TRANSPOSASE FOR INSERTION SEQUENCE ELEMENT IS1111A"/>
    <property type="match status" value="1"/>
</dbReference>
<dbReference type="GO" id="GO:0003677">
    <property type="term" value="F:DNA binding"/>
    <property type="evidence" value="ECO:0007669"/>
    <property type="project" value="InterPro"/>
</dbReference>
<dbReference type="RefSeq" id="WP_118119433.1">
    <property type="nucleotide sequence ID" value="NZ_SGVY01000104.1"/>
</dbReference>
<evidence type="ECO:0000259" key="1">
    <source>
        <dbReference type="Pfam" id="PF01548"/>
    </source>
</evidence>
<dbReference type="InterPro" id="IPR047650">
    <property type="entry name" value="Transpos_IS110"/>
</dbReference>
<dbReference type="InterPro" id="IPR002525">
    <property type="entry name" value="Transp_IS110-like_N"/>
</dbReference>
<reference evidence="3 4" key="1">
    <citation type="submission" date="2019-02" db="EMBL/GenBank/DDBJ databases">
        <title>Draft Genome Sequence of the Prevotella sp. BCRC 81118, Isolated from Human Feces.</title>
        <authorList>
            <person name="Huang C.-H."/>
        </authorList>
    </citation>
    <scope>NUCLEOTIDE SEQUENCE [LARGE SCALE GENOMIC DNA]</scope>
    <source>
        <strain evidence="3 4">BCRC 81118</strain>
    </source>
</reference>
<dbReference type="OrthoDB" id="964423at2"/>
<dbReference type="GO" id="GO:0004803">
    <property type="term" value="F:transposase activity"/>
    <property type="evidence" value="ECO:0007669"/>
    <property type="project" value="InterPro"/>
</dbReference>
<dbReference type="EMBL" id="SGVY01000104">
    <property type="protein sequence ID" value="TFH68186.1"/>
    <property type="molecule type" value="Genomic_DNA"/>
</dbReference>
<dbReference type="Pfam" id="PF01548">
    <property type="entry name" value="DEDD_Tnp_IS110"/>
    <property type="match status" value="1"/>
</dbReference>